<keyword evidence="2" id="KW-1185">Reference proteome</keyword>
<evidence type="ECO:0000313" key="1">
    <source>
        <dbReference type="EMBL" id="WIY05507.1"/>
    </source>
</evidence>
<dbReference type="RefSeq" id="WP_286001795.1">
    <property type="nucleotide sequence ID" value="NZ_CP127295.1"/>
</dbReference>
<sequence length="70" mass="7640">MLLARAWHISAGEVVRRLLDNFVKQHIEATFNPDTKRVAITTGELAGRSYKSPSGAAIGVVQALNPHVCR</sequence>
<protein>
    <submittedName>
        <fullName evidence="1">Uncharacterized protein</fullName>
    </submittedName>
</protein>
<evidence type="ECO:0000313" key="2">
    <source>
        <dbReference type="Proteomes" id="UP001239397"/>
    </source>
</evidence>
<dbReference type="KEGG" id="amog:QRX60_17260"/>
<dbReference type="AlphaFoldDB" id="A0A9Y2NHQ3"/>
<reference evidence="1 2" key="1">
    <citation type="submission" date="2023-06" db="EMBL/GenBank/DDBJ databases">
        <authorList>
            <person name="Oyuntsetseg B."/>
            <person name="Kim S.B."/>
        </authorList>
    </citation>
    <scope>NUCLEOTIDE SEQUENCE [LARGE SCALE GENOMIC DNA]</scope>
    <source>
        <strain evidence="1 2">4-36</strain>
    </source>
</reference>
<dbReference type="Proteomes" id="UP001239397">
    <property type="component" value="Chromosome"/>
</dbReference>
<proteinExistence type="predicted"/>
<dbReference type="EMBL" id="CP127295">
    <property type="protein sequence ID" value="WIY05507.1"/>
    <property type="molecule type" value="Genomic_DNA"/>
</dbReference>
<name>A0A9Y2NHQ3_9PSEU</name>
<organism evidence="1 2">
    <name type="scientific">Amycolatopsis mongoliensis</name>
    <dbReference type="NCBI Taxonomy" id="715475"/>
    <lineage>
        <taxon>Bacteria</taxon>
        <taxon>Bacillati</taxon>
        <taxon>Actinomycetota</taxon>
        <taxon>Actinomycetes</taxon>
        <taxon>Pseudonocardiales</taxon>
        <taxon>Pseudonocardiaceae</taxon>
        <taxon>Amycolatopsis</taxon>
    </lineage>
</organism>
<accession>A0A9Y2NHQ3</accession>
<gene>
    <name evidence="1" type="ORF">QRX60_17260</name>
</gene>